<accession>A0A936YUB3</accession>
<dbReference type="AlphaFoldDB" id="A0A936YUB3"/>
<keyword evidence="5" id="KW-1185">Reference proteome</keyword>
<dbReference type="InterPro" id="IPR050697">
    <property type="entry name" value="Adenylyl/Guanylyl_Cyclase_3/4"/>
</dbReference>
<evidence type="ECO:0000313" key="5">
    <source>
        <dbReference type="Proteomes" id="UP000633219"/>
    </source>
</evidence>
<name>A0A936YUB3_9HYPH</name>
<organism evidence="4 5">
    <name type="scientific">Rhizobium setariae</name>
    <dbReference type="NCBI Taxonomy" id="2801340"/>
    <lineage>
        <taxon>Bacteria</taxon>
        <taxon>Pseudomonadati</taxon>
        <taxon>Pseudomonadota</taxon>
        <taxon>Alphaproteobacteria</taxon>
        <taxon>Hyphomicrobiales</taxon>
        <taxon>Rhizobiaceae</taxon>
        <taxon>Rhizobium/Agrobacterium group</taxon>
        <taxon>Rhizobium</taxon>
    </lineage>
</organism>
<dbReference type="Pfam" id="PF13432">
    <property type="entry name" value="TPR_16"/>
    <property type="match status" value="2"/>
</dbReference>
<proteinExistence type="predicted"/>
<feature type="domain" description="Guanylate cyclase" evidence="3">
    <location>
        <begin position="7"/>
        <end position="122"/>
    </location>
</feature>
<dbReference type="InterPro" id="IPR029787">
    <property type="entry name" value="Nucleotide_cyclase"/>
</dbReference>
<dbReference type="SUPFAM" id="SSF48452">
    <property type="entry name" value="TPR-like"/>
    <property type="match status" value="1"/>
</dbReference>
<dbReference type="PANTHER" id="PTHR43081:SF19">
    <property type="entry name" value="PH-SENSITIVE ADENYLATE CYCLASE RV1264"/>
    <property type="match status" value="1"/>
</dbReference>
<dbReference type="Pfam" id="PF00211">
    <property type="entry name" value="Guanylate_cyc"/>
    <property type="match status" value="1"/>
</dbReference>
<feature type="transmembrane region" description="Helical" evidence="2">
    <location>
        <begin position="189"/>
        <end position="206"/>
    </location>
</feature>
<dbReference type="Gene3D" id="3.40.50.10610">
    <property type="entry name" value="ABC-type transport auxiliary lipoprotein component"/>
    <property type="match status" value="1"/>
</dbReference>
<dbReference type="InterPro" id="IPR011990">
    <property type="entry name" value="TPR-like_helical_dom_sf"/>
</dbReference>
<evidence type="ECO:0000313" key="4">
    <source>
        <dbReference type="EMBL" id="MBL0373047.1"/>
    </source>
</evidence>
<dbReference type="SUPFAM" id="SSF55073">
    <property type="entry name" value="Nucleotide cyclase"/>
    <property type="match status" value="1"/>
</dbReference>
<dbReference type="InterPro" id="IPR001054">
    <property type="entry name" value="A/G_cyclase"/>
</dbReference>
<dbReference type="Gene3D" id="3.30.70.1230">
    <property type="entry name" value="Nucleotide cyclase"/>
    <property type="match status" value="1"/>
</dbReference>
<dbReference type="Gene3D" id="1.25.40.10">
    <property type="entry name" value="Tetratricopeptide repeat domain"/>
    <property type="match status" value="1"/>
</dbReference>
<dbReference type="InterPro" id="IPR019734">
    <property type="entry name" value="TPR_rpt"/>
</dbReference>
<keyword evidence="2" id="KW-0472">Membrane</keyword>
<gene>
    <name evidence="4" type="ORF">JJB09_13515</name>
</gene>
<feature type="repeat" description="TPR" evidence="1">
    <location>
        <begin position="377"/>
        <end position="410"/>
    </location>
</feature>
<dbReference type="PROSITE" id="PS50005">
    <property type="entry name" value="TPR"/>
    <property type="match status" value="2"/>
</dbReference>
<evidence type="ECO:0000256" key="1">
    <source>
        <dbReference type="PROSITE-ProRule" id="PRU00339"/>
    </source>
</evidence>
<dbReference type="CDD" id="cd07302">
    <property type="entry name" value="CHD"/>
    <property type="match status" value="1"/>
</dbReference>
<keyword evidence="2" id="KW-0812">Transmembrane</keyword>
<comment type="caution">
    <text evidence="4">The sequence shown here is derived from an EMBL/GenBank/DDBJ whole genome shotgun (WGS) entry which is preliminary data.</text>
</comment>
<keyword evidence="2" id="KW-1133">Transmembrane helix</keyword>
<sequence>MERRLAAILIADVAGYSRLSQIDEEATRHYFQADLDELIGPKIAEHHGRLIKTMGDGLLVEFHSVVDALHCATEIQREKALRNASVPASARLEFRIGVNLGDVMVEGEDIHGDGVNIAARMQTLAKPGGIAISGTTYDQVKTKLNLGYVSLGRQKVRGIAEPIRVYRVVGEPGSVHSSSTRWKGLPRRVAAVAAVLLIFAGAAVYWQPIWDFTQAPKLIQRFAYPLPEKPSVAVLPFINVSGDSEQDHLAEGLTDDLITELSKVSGLFVIARHSVFAMKSDMGSIQDVAAELGVHYVLEGTLQRAGPRLRINVKLIDALTGLSTWAERYDRQYADLFAVQDDVTGKIISALEVELTEGERNQIERMPTDNLEAYDYYIRAEHEGLTYGDVNTYRRTLSYYQKAIDLDPDFADAHAGIARVAVDVWRNDYNFLWSAAVARKIAYDAAGQALKLDPNNARAHTVLALLQLVDGRVAEARESANRAVEAQPNSAEASGNLALILAYTGKHDEAVTEMERALRLDPTPSPSFRLLAGIVFYTARENSRAIPLLERARDALPNAEAAREYLTSAYSFEGDQDRATEEKTKLLALFPESNLTYYSYLYDYWREDDLKHHLEGLRAAGIPNWPFGFAGKEADQVRENALRDLINDKTWNGKHKNGTAFVQFFDNAGNTAYRSANTNITGTVELHGNRVCEKFTGYFLDRMVCGQIYRNMDNGQPEAKYVQVTPQALKFFSPAP</sequence>
<evidence type="ECO:0000256" key="2">
    <source>
        <dbReference type="SAM" id="Phobius"/>
    </source>
</evidence>
<keyword evidence="1" id="KW-0802">TPR repeat</keyword>
<reference evidence="4" key="1">
    <citation type="submission" date="2021-01" db="EMBL/GenBank/DDBJ databases">
        <title>Rhizobium sp. strain KVB221 16S ribosomal RNA gene Genome sequencing and assembly.</title>
        <authorList>
            <person name="Kang M."/>
        </authorList>
    </citation>
    <scope>NUCLEOTIDE SEQUENCE</scope>
    <source>
        <strain evidence="4">KVB221</strain>
    </source>
</reference>
<dbReference type="GO" id="GO:0004016">
    <property type="term" value="F:adenylate cyclase activity"/>
    <property type="evidence" value="ECO:0007669"/>
    <property type="project" value="UniProtKB-ARBA"/>
</dbReference>
<protein>
    <submittedName>
        <fullName evidence="4">Tetratricopeptide repeat protein</fullName>
    </submittedName>
</protein>
<dbReference type="RefSeq" id="WP_201658796.1">
    <property type="nucleotide sequence ID" value="NZ_JAEQNC010000006.1"/>
</dbReference>
<dbReference type="EMBL" id="JAEQNC010000006">
    <property type="protein sequence ID" value="MBL0373047.1"/>
    <property type="molecule type" value="Genomic_DNA"/>
</dbReference>
<dbReference type="GO" id="GO:0035556">
    <property type="term" value="P:intracellular signal transduction"/>
    <property type="evidence" value="ECO:0007669"/>
    <property type="project" value="InterPro"/>
</dbReference>
<evidence type="ECO:0000259" key="3">
    <source>
        <dbReference type="PROSITE" id="PS50125"/>
    </source>
</evidence>
<dbReference type="SMART" id="SM00028">
    <property type="entry name" value="TPR"/>
    <property type="match status" value="4"/>
</dbReference>
<dbReference type="Proteomes" id="UP000633219">
    <property type="component" value="Unassembled WGS sequence"/>
</dbReference>
<dbReference type="GO" id="GO:0006171">
    <property type="term" value="P:cAMP biosynthetic process"/>
    <property type="evidence" value="ECO:0007669"/>
    <property type="project" value="TreeGrafter"/>
</dbReference>
<dbReference type="PANTHER" id="PTHR43081">
    <property type="entry name" value="ADENYLATE CYCLASE, TERMINAL-DIFFERENTIATION SPECIFIC-RELATED"/>
    <property type="match status" value="1"/>
</dbReference>
<dbReference type="PROSITE" id="PS50125">
    <property type="entry name" value="GUANYLATE_CYCLASE_2"/>
    <property type="match status" value="1"/>
</dbReference>
<feature type="repeat" description="TPR" evidence="1">
    <location>
        <begin position="491"/>
        <end position="524"/>
    </location>
</feature>